<dbReference type="OrthoDB" id="5331170at2759"/>
<accession>A0A139HAP7</accession>
<evidence type="ECO:0000313" key="1">
    <source>
        <dbReference type="EMBL" id="KXS99520.1"/>
    </source>
</evidence>
<name>A0A139HAP7_9PEZI</name>
<dbReference type="AlphaFoldDB" id="A0A139HAP7"/>
<protein>
    <submittedName>
        <fullName evidence="1">Uncharacterized protein</fullName>
    </submittedName>
</protein>
<reference evidence="1 2" key="1">
    <citation type="submission" date="2015-07" db="EMBL/GenBank/DDBJ databases">
        <title>Comparative genomics of the Sigatoka disease complex on banana suggests a link between parallel evolutionary changes in Pseudocercospora fijiensis and Pseudocercospora eumusae and increased virulence on the banana host.</title>
        <authorList>
            <person name="Chang T.-C."/>
            <person name="Salvucci A."/>
            <person name="Crous P.W."/>
            <person name="Stergiopoulos I."/>
        </authorList>
    </citation>
    <scope>NUCLEOTIDE SEQUENCE [LARGE SCALE GENOMIC DNA]</scope>
    <source>
        <strain evidence="1 2">CBS 114824</strain>
    </source>
</reference>
<sequence length="247" mass="28699">MHVSNNTPAAARPSSSISSFRTKMAAWWHNAPFGEDYQNAAYNGFPFLPEFGNRRSAPREEPFVHWRPGGINGRGWYQGGRKLPNFKSKKYWARPSDGARHGTFGRIKDALTGEGPDLFVVANGDRRTLHRELPSRNHWSNWDSTGLGWLDPNWRGAAEDMDWYPPGNFGSTPWARRDRDEVYNHRTRRYSHINGRNRWNFWSDAHWPHGERKKWGVPTSWREWDGHWHSRVDGSAGRWPGGRPLRA</sequence>
<dbReference type="Proteomes" id="UP000070133">
    <property type="component" value="Unassembled WGS sequence"/>
</dbReference>
<evidence type="ECO:0000313" key="2">
    <source>
        <dbReference type="Proteomes" id="UP000070133"/>
    </source>
</evidence>
<keyword evidence="2" id="KW-1185">Reference proteome</keyword>
<proteinExistence type="predicted"/>
<dbReference type="EMBL" id="LFZN01000090">
    <property type="protein sequence ID" value="KXS99520.1"/>
    <property type="molecule type" value="Genomic_DNA"/>
</dbReference>
<gene>
    <name evidence="1" type="ORF">AC578_4260</name>
</gene>
<organism evidence="1 2">
    <name type="scientific">Pseudocercospora eumusae</name>
    <dbReference type="NCBI Taxonomy" id="321146"/>
    <lineage>
        <taxon>Eukaryota</taxon>
        <taxon>Fungi</taxon>
        <taxon>Dikarya</taxon>
        <taxon>Ascomycota</taxon>
        <taxon>Pezizomycotina</taxon>
        <taxon>Dothideomycetes</taxon>
        <taxon>Dothideomycetidae</taxon>
        <taxon>Mycosphaerellales</taxon>
        <taxon>Mycosphaerellaceae</taxon>
        <taxon>Pseudocercospora</taxon>
    </lineage>
</organism>
<comment type="caution">
    <text evidence="1">The sequence shown here is derived from an EMBL/GenBank/DDBJ whole genome shotgun (WGS) entry which is preliminary data.</text>
</comment>